<dbReference type="Proteomes" id="UP000249986">
    <property type="component" value="Unassembled WGS sequence"/>
</dbReference>
<dbReference type="EMBL" id="UAWG01000005">
    <property type="protein sequence ID" value="SQB59460.1"/>
    <property type="molecule type" value="Genomic_DNA"/>
</dbReference>
<accession>A0A2X3AB18</accession>
<organism evidence="1 2">
    <name type="scientific">Clostridium perfringens</name>
    <dbReference type="NCBI Taxonomy" id="1502"/>
    <lineage>
        <taxon>Bacteria</taxon>
        <taxon>Bacillati</taxon>
        <taxon>Bacillota</taxon>
        <taxon>Clostridia</taxon>
        <taxon>Eubacteriales</taxon>
        <taxon>Clostridiaceae</taxon>
        <taxon>Clostridium</taxon>
    </lineage>
</organism>
<dbReference type="AlphaFoldDB" id="A0A2X3AB18"/>
<evidence type="ECO:0000313" key="2">
    <source>
        <dbReference type="Proteomes" id="UP000249986"/>
    </source>
</evidence>
<sequence>MEKILAEKRINISFYKRKNGALVTTLYLPPKWLEIIGVTENERQCFFYIEDKAIKISKEKQSEEAKEKTISFSKTSTKTYLNNKWLEYLGVSEDERSCIIELRKKDITLVKDNGRDILDI</sequence>
<reference evidence="1 2" key="1">
    <citation type="submission" date="2018-06" db="EMBL/GenBank/DDBJ databases">
        <authorList>
            <consortium name="Pathogen Informatics"/>
            <person name="Doyle S."/>
        </authorList>
    </citation>
    <scope>NUCLEOTIDE SEQUENCE [LARGE SCALE GENOMIC DNA]</scope>
    <source>
        <strain evidence="1 2">NCTC10719</strain>
    </source>
</reference>
<evidence type="ECO:0000313" key="1">
    <source>
        <dbReference type="EMBL" id="SQB59460.1"/>
    </source>
</evidence>
<gene>
    <name evidence="1" type="ORF">NCTC10719_01169</name>
</gene>
<name>A0A2X3AB18_CLOPF</name>
<proteinExistence type="predicted"/>
<protein>
    <submittedName>
        <fullName evidence="1">Uncharacterized protein</fullName>
    </submittedName>
</protein>
<dbReference type="RefSeq" id="WP_003453438.1">
    <property type="nucleotide sequence ID" value="NZ_CATNWJ010000014.1"/>
</dbReference>